<gene>
    <name evidence="3" type="ORF">ACFSBT_01025</name>
</gene>
<evidence type="ECO:0000256" key="1">
    <source>
        <dbReference type="SAM" id="Phobius"/>
    </source>
</evidence>
<dbReference type="PANTHER" id="PTHR40763">
    <property type="entry name" value="MEMBRANE PROTEIN-RELATED"/>
    <property type="match status" value="1"/>
</dbReference>
<dbReference type="InterPro" id="IPR054331">
    <property type="entry name" value="LiaF_TM"/>
</dbReference>
<evidence type="ECO:0000313" key="4">
    <source>
        <dbReference type="Proteomes" id="UP001597187"/>
    </source>
</evidence>
<feature type="transmembrane region" description="Helical" evidence="1">
    <location>
        <begin position="60"/>
        <end position="81"/>
    </location>
</feature>
<feature type="transmembrane region" description="Helical" evidence="1">
    <location>
        <begin position="87"/>
        <end position="104"/>
    </location>
</feature>
<dbReference type="RefSeq" id="WP_250871840.1">
    <property type="nucleotide sequence ID" value="NZ_JALXFV010000001.1"/>
</dbReference>
<dbReference type="AlphaFoldDB" id="A0ABD6ASH4"/>
<name>A0ABD6ASH4_9EURY</name>
<reference evidence="3 4" key="1">
    <citation type="journal article" date="2019" name="Int. J. Syst. Evol. Microbiol.">
        <title>The Global Catalogue of Microorganisms (GCM) 10K type strain sequencing project: providing services to taxonomists for standard genome sequencing and annotation.</title>
        <authorList>
            <consortium name="The Broad Institute Genomics Platform"/>
            <consortium name="The Broad Institute Genome Sequencing Center for Infectious Disease"/>
            <person name="Wu L."/>
            <person name="Ma J."/>
        </authorList>
    </citation>
    <scope>NUCLEOTIDE SEQUENCE [LARGE SCALE GENOMIC DNA]</scope>
    <source>
        <strain evidence="3 4">CGMCC 1.12563</strain>
    </source>
</reference>
<evidence type="ECO:0000313" key="3">
    <source>
        <dbReference type="EMBL" id="MFD1511859.1"/>
    </source>
</evidence>
<evidence type="ECO:0000259" key="2">
    <source>
        <dbReference type="Pfam" id="PF22570"/>
    </source>
</evidence>
<keyword evidence="1" id="KW-0472">Membrane</keyword>
<feature type="transmembrane region" description="Helical" evidence="1">
    <location>
        <begin position="36"/>
        <end position="53"/>
    </location>
</feature>
<feature type="transmembrane region" description="Helical" evidence="1">
    <location>
        <begin position="12"/>
        <end position="30"/>
    </location>
</feature>
<dbReference type="PANTHER" id="PTHR40763:SF5">
    <property type="entry name" value="MEMBRANE PROTEIN"/>
    <property type="match status" value="1"/>
</dbReference>
<comment type="caution">
    <text evidence="3">The sequence shown here is derived from an EMBL/GenBank/DDBJ whole genome shotgun (WGS) entry which is preliminary data.</text>
</comment>
<keyword evidence="1" id="KW-0812">Transmembrane</keyword>
<dbReference type="EMBL" id="JBHUDC010000001">
    <property type="protein sequence ID" value="MFD1511859.1"/>
    <property type="molecule type" value="Genomic_DNA"/>
</dbReference>
<protein>
    <submittedName>
        <fullName evidence="3">LiaF domain-containing protein</fullName>
    </submittedName>
</protein>
<sequence length="225" mass="23663">MAVRRLTGQTVLGGAIVLLGLLLLVNTTGVADTSALLVYVPSLFVLVGVYALVRSRFHNLFGPVLVVVVAGAAQVVALGWVAADDLVALWPLLVVLFGVSVLAGRMRARATASDDAYVDAFALFGGVDRRATGDTFTGATLTAVFGGTELDLRDVRLAERPARVSATALFGGAEVVVPRDWRVEVDVVPLFGVAEDERPRRADEHETVDLVLTGFTAFGGVSVSD</sequence>
<accession>A0ABD6ASH4</accession>
<dbReference type="Proteomes" id="UP001597187">
    <property type="component" value="Unassembled WGS sequence"/>
</dbReference>
<keyword evidence="4" id="KW-1185">Reference proteome</keyword>
<dbReference type="Pfam" id="PF22570">
    <property type="entry name" value="LiaF-TM"/>
    <property type="match status" value="1"/>
</dbReference>
<feature type="domain" description="LiaF transmembrane" evidence="2">
    <location>
        <begin position="12"/>
        <end position="107"/>
    </location>
</feature>
<keyword evidence="1" id="KW-1133">Transmembrane helix</keyword>
<proteinExistence type="predicted"/>
<organism evidence="3 4">
    <name type="scientific">Halomarina rubra</name>
    <dbReference type="NCBI Taxonomy" id="2071873"/>
    <lineage>
        <taxon>Archaea</taxon>
        <taxon>Methanobacteriati</taxon>
        <taxon>Methanobacteriota</taxon>
        <taxon>Stenosarchaea group</taxon>
        <taxon>Halobacteria</taxon>
        <taxon>Halobacteriales</taxon>
        <taxon>Natronomonadaceae</taxon>
        <taxon>Halomarina</taxon>
    </lineage>
</organism>